<keyword evidence="6 10" id="KW-1133">Transmembrane helix</keyword>
<feature type="transmembrane region" description="Helical" evidence="10">
    <location>
        <begin position="63"/>
        <end position="83"/>
    </location>
</feature>
<sequence>MKWLMQLPMQLQRVDEISFFWLSRHLRRPSGGSLARWISKSGDGYGYLIFCLLAFAIGDADAGALLTLLLLGFLIELPVYWLLKNTLRRTRPYERSAKFTSLIKASDKFSFPSGHTTAAFMFASLCATLMPSLSLLVFAWAGLIGLSRIALGVHYPTDILAGAALGTGLASFTLVAANGWLV</sequence>
<dbReference type="PANTHER" id="PTHR14969">
    <property type="entry name" value="SPHINGOSINE-1-PHOSPHATE PHOSPHOHYDROLASE"/>
    <property type="match status" value="1"/>
</dbReference>
<protein>
    <recommendedName>
        <fullName evidence="2">undecaprenyl-diphosphate phosphatase</fullName>
        <ecNumber evidence="2">3.6.1.27</ecNumber>
    </recommendedName>
    <alternativeName>
        <fullName evidence="8">Undecaprenyl pyrophosphate phosphatase</fullName>
    </alternativeName>
</protein>
<reference evidence="13" key="1">
    <citation type="journal article" date="2018" name="Front. Microbiol.">
        <title>Genome-Based Analysis Reveals the Taxonomy and Diversity of the Family Idiomarinaceae.</title>
        <authorList>
            <person name="Liu Y."/>
            <person name="Lai Q."/>
            <person name="Shao Z."/>
        </authorList>
    </citation>
    <scope>NUCLEOTIDE SEQUENCE [LARGE SCALE GENOMIC DNA]</scope>
    <source>
        <strain evidence="13">GBPy7</strain>
    </source>
</reference>
<evidence type="ECO:0000256" key="2">
    <source>
        <dbReference type="ARBA" id="ARBA00012374"/>
    </source>
</evidence>
<accession>A0A432W1V3</accession>
<dbReference type="InterPro" id="IPR000326">
    <property type="entry name" value="PAP2/HPO"/>
</dbReference>
<comment type="subcellular location">
    <subcellularLocation>
        <location evidence="1">Cell membrane</location>
        <topology evidence="1">Multi-pass membrane protein</topology>
    </subcellularLocation>
</comment>
<dbReference type="InterPro" id="IPR036938">
    <property type="entry name" value="PAP2/HPO_sf"/>
</dbReference>
<evidence type="ECO:0000256" key="10">
    <source>
        <dbReference type="SAM" id="Phobius"/>
    </source>
</evidence>
<evidence type="ECO:0000256" key="5">
    <source>
        <dbReference type="ARBA" id="ARBA00022801"/>
    </source>
</evidence>
<dbReference type="Pfam" id="PF01569">
    <property type="entry name" value="PAP2"/>
    <property type="match status" value="1"/>
</dbReference>
<keyword evidence="7 10" id="KW-0472">Membrane</keyword>
<evidence type="ECO:0000313" key="13">
    <source>
        <dbReference type="Proteomes" id="UP000288395"/>
    </source>
</evidence>
<feature type="domain" description="Phosphatidic acid phosphatase type 2/haloperoxidase" evidence="11">
    <location>
        <begin position="64"/>
        <end position="174"/>
    </location>
</feature>
<evidence type="ECO:0000256" key="8">
    <source>
        <dbReference type="ARBA" id="ARBA00032707"/>
    </source>
</evidence>
<dbReference type="RefSeq" id="WP_126764639.1">
    <property type="nucleotide sequence ID" value="NZ_PIPJ01000001.1"/>
</dbReference>
<evidence type="ECO:0000256" key="1">
    <source>
        <dbReference type="ARBA" id="ARBA00004651"/>
    </source>
</evidence>
<keyword evidence="4 10" id="KW-0812">Transmembrane</keyword>
<dbReference type="Proteomes" id="UP000288395">
    <property type="component" value="Unassembled WGS sequence"/>
</dbReference>
<comment type="caution">
    <text evidence="12">The sequence shown here is derived from an EMBL/GenBank/DDBJ whole genome shotgun (WGS) entry which is preliminary data.</text>
</comment>
<evidence type="ECO:0000256" key="9">
    <source>
        <dbReference type="ARBA" id="ARBA00047594"/>
    </source>
</evidence>
<keyword evidence="5" id="KW-0378">Hydrolase</keyword>
<dbReference type="Gene3D" id="1.20.144.10">
    <property type="entry name" value="Phosphatidic acid phosphatase type 2/haloperoxidase"/>
    <property type="match status" value="1"/>
</dbReference>
<feature type="transmembrane region" description="Helical" evidence="10">
    <location>
        <begin position="159"/>
        <end position="181"/>
    </location>
</feature>
<evidence type="ECO:0000256" key="6">
    <source>
        <dbReference type="ARBA" id="ARBA00022989"/>
    </source>
</evidence>
<feature type="transmembrane region" description="Helical" evidence="10">
    <location>
        <begin position="37"/>
        <end position="57"/>
    </location>
</feature>
<keyword evidence="13" id="KW-1185">Reference proteome</keyword>
<evidence type="ECO:0000256" key="4">
    <source>
        <dbReference type="ARBA" id="ARBA00022692"/>
    </source>
</evidence>
<dbReference type="CDD" id="cd01610">
    <property type="entry name" value="PAP2_like"/>
    <property type="match status" value="1"/>
</dbReference>
<organism evidence="12 13">
    <name type="scientific">Aliidiomarina iranensis</name>
    <dbReference type="NCBI Taxonomy" id="1434071"/>
    <lineage>
        <taxon>Bacteria</taxon>
        <taxon>Pseudomonadati</taxon>
        <taxon>Pseudomonadota</taxon>
        <taxon>Gammaproteobacteria</taxon>
        <taxon>Alteromonadales</taxon>
        <taxon>Idiomarinaceae</taxon>
        <taxon>Aliidiomarina</taxon>
    </lineage>
</organism>
<evidence type="ECO:0000256" key="3">
    <source>
        <dbReference type="ARBA" id="ARBA00022475"/>
    </source>
</evidence>
<evidence type="ECO:0000313" key="12">
    <source>
        <dbReference type="EMBL" id="RUO23096.1"/>
    </source>
</evidence>
<dbReference type="SMART" id="SM00014">
    <property type="entry name" value="acidPPc"/>
    <property type="match status" value="1"/>
</dbReference>
<dbReference type="SUPFAM" id="SSF48317">
    <property type="entry name" value="Acid phosphatase/Vanadium-dependent haloperoxidase"/>
    <property type="match status" value="1"/>
</dbReference>
<dbReference type="GO" id="GO:0005886">
    <property type="term" value="C:plasma membrane"/>
    <property type="evidence" value="ECO:0007669"/>
    <property type="project" value="UniProtKB-SubCell"/>
</dbReference>
<dbReference type="EC" id="3.6.1.27" evidence="2"/>
<dbReference type="GO" id="GO:0050380">
    <property type="term" value="F:undecaprenyl-diphosphatase activity"/>
    <property type="evidence" value="ECO:0007669"/>
    <property type="project" value="UniProtKB-EC"/>
</dbReference>
<evidence type="ECO:0000259" key="11">
    <source>
        <dbReference type="SMART" id="SM00014"/>
    </source>
</evidence>
<proteinExistence type="predicted"/>
<dbReference type="PANTHER" id="PTHR14969:SF62">
    <property type="entry name" value="DECAPRENYLPHOSPHORYL-5-PHOSPHORIBOSE PHOSPHATASE RV3807C-RELATED"/>
    <property type="match status" value="1"/>
</dbReference>
<gene>
    <name evidence="12" type="ORF">CWE08_00125</name>
</gene>
<name>A0A432W1V3_9GAMM</name>
<dbReference type="OrthoDB" id="9780507at2"/>
<keyword evidence="3" id="KW-1003">Cell membrane</keyword>
<feature type="transmembrane region" description="Helical" evidence="10">
    <location>
        <begin position="118"/>
        <end position="147"/>
    </location>
</feature>
<dbReference type="EMBL" id="PIPJ01000001">
    <property type="protein sequence ID" value="RUO23096.1"/>
    <property type="molecule type" value="Genomic_DNA"/>
</dbReference>
<dbReference type="AlphaFoldDB" id="A0A432W1V3"/>
<evidence type="ECO:0000256" key="7">
    <source>
        <dbReference type="ARBA" id="ARBA00023136"/>
    </source>
</evidence>
<comment type="catalytic activity">
    <reaction evidence="9">
        <text>di-trans,octa-cis-undecaprenyl diphosphate + H2O = di-trans,octa-cis-undecaprenyl phosphate + phosphate + H(+)</text>
        <dbReference type="Rhea" id="RHEA:28094"/>
        <dbReference type="ChEBI" id="CHEBI:15377"/>
        <dbReference type="ChEBI" id="CHEBI:15378"/>
        <dbReference type="ChEBI" id="CHEBI:43474"/>
        <dbReference type="ChEBI" id="CHEBI:58405"/>
        <dbReference type="ChEBI" id="CHEBI:60392"/>
        <dbReference type="EC" id="3.6.1.27"/>
    </reaction>
</comment>